<dbReference type="PROSITE" id="PS51709">
    <property type="entry name" value="G_TRME"/>
    <property type="match status" value="1"/>
</dbReference>
<feature type="binding site" evidence="6">
    <location>
        <position position="21"/>
    </location>
    <ligand>
        <name>(6S)-5-formyl-5,6,7,8-tetrahydrofolate</name>
        <dbReference type="ChEBI" id="CHEBI:57457"/>
    </ligand>
</feature>
<dbReference type="Gene3D" id="3.40.50.300">
    <property type="entry name" value="P-loop containing nucleotide triphosphate hydrolases"/>
    <property type="match status" value="1"/>
</dbReference>
<dbReference type="Pfam" id="PF10396">
    <property type="entry name" value="TrmE_N"/>
    <property type="match status" value="1"/>
</dbReference>
<accession>A0A6G5QM23</accession>
<comment type="function">
    <text evidence="6">Exhibits a very high intrinsic GTPase hydrolysis rate. Involved in the addition of a carboxymethylaminomethyl (cmnm) group at the wobble position (U34) of certain tRNAs, forming tRNA-cmnm(5)s(2)U34.</text>
</comment>
<feature type="binding site" evidence="6">
    <location>
        <position position="248"/>
    </location>
    <ligand>
        <name>Mg(2+)</name>
        <dbReference type="ChEBI" id="CHEBI:18420"/>
    </ligand>
</feature>
<feature type="domain" description="TrmE-type G" evidence="8">
    <location>
        <begin position="213"/>
        <end position="368"/>
    </location>
</feature>
<dbReference type="EMBL" id="CP012543">
    <property type="protein sequence ID" value="QCD46632.1"/>
    <property type="molecule type" value="Genomic_DNA"/>
</dbReference>
<dbReference type="InterPro" id="IPR006073">
    <property type="entry name" value="GTP-bd"/>
</dbReference>
<dbReference type="InterPro" id="IPR004520">
    <property type="entry name" value="GTPase_MnmE"/>
</dbReference>
<feature type="binding site" evidence="6">
    <location>
        <position position="439"/>
    </location>
    <ligand>
        <name>(6S)-5-formyl-5,6,7,8-tetrahydrofolate</name>
        <dbReference type="ChEBI" id="CHEBI:57457"/>
    </ligand>
</feature>
<evidence type="ECO:0000256" key="5">
    <source>
        <dbReference type="ARBA" id="ARBA00023134"/>
    </source>
</evidence>
<reference evidence="9 10" key="1">
    <citation type="submission" date="2016-07" db="EMBL/GenBank/DDBJ databases">
        <title>Comparative genomics of the Campylobacter concisus group.</title>
        <authorList>
            <person name="Miller W.G."/>
            <person name="Yee E."/>
            <person name="Chapman M.H."/>
            <person name="Huynh S."/>
            <person name="Bono J.L."/>
            <person name="On S.L.W."/>
            <person name="StLeger J."/>
            <person name="Foster G."/>
            <person name="Parker C.T."/>
        </authorList>
    </citation>
    <scope>NUCLEOTIDE SEQUENCE [LARGE SCALE GENOMIC DNA]</scope>
    <source>
        <strain evidence="9 10">ATCC 33238</strain>
    </source>
</reference>
<dbReference type="NCBIfam" id="TIGR00450">
    <property type="entry name" value="mnmE_trmE_thdF"/>
    <property type="match status" value="1"/>
</dbReference>
<evidence type="ECO:0000313" key="10">
    <source>
        <dbReference type="Proteomes" id="UP000502377"/>
    </source>
</evidence>
<dbReference type="GO" id="GO:0005525">
    <property type="term" value="F:GTP binding"/>
    <property type="evidence" value="ECO:0007669"/>
    <property type="project" value="UniProtKB-UniRule"/>
</dbReference>
<evidence type="ECO:0000256" key="1">
    <source>
        <dbReference type="ARBA" id="ARBA00011043"/>
    </source>
</evidence>
<dbReference type="AlphaFoldDB" id="A0A6G5QM23"/>
<dbReference type="GO" id="GO:0003924">
    <property type="term" value="F:GTPase activity"/>
    <property type="evidence" value="ECO:0007669"/>
    <property type="project" value="UniProtKB-UniRule"/>
</dbReference>
<dbReference type="SUPFAM" id="SSF52540">
    <property type="entry name" value="P-loop containing nucleoside triphosphate hydrolases"/>
    <property type="match status" value="1"/>
</dbReference>
<evidence type="ECO:0000256" key="7">
    <source>
        <dbReference type="RuleBase" id="RU003313"/>
    </source>
</evidence>
<keyword evidence="2 6" id="KW-0819">tRNA processing</keyword>
<dbReference type="CDD" id="cd04164">
    <property type="entry name" value="trmE"/>
    <property type="match status" value="1"/>
</dbReference>
<dbReference type="EC" id="3.6.-.-" evidence="6"/>
<dbReference type="GO" id="GO:0046872">
    <property type="term" value="F:metal ion binding"/>
    <property type="evidence" value="ECO:0007669"/>
    <property type="project" value="UniProtKB-KW"/>
</dbReference>
<feature type="binding site" evidence="6">
    <location>
        <position position="78"/>
    </location>
    <ligand>
        <name>(6S)-5-formyl-5,6,7,8-tetrahydrofolate</name>
        <dbReference type="ChEBI" id="CHEBI:57457"/>
    </ligand>
</feature>
<dbReference type="PRINTS" id="PR00326">
    <property type="entry name" value="GTP1OBG"/>
</dbReference>
<keyword evidence="6" id="KW-0479">Metal-binding</keyword>
<comment type="subunit">
    <text evidence="6">Homodimer. Heterotetramer of two MnmE and two MnmG subunits.</text>
</comment>
<dbReference type="PANTHER" id="PTHR42714">
    <property type="entry name" value="TRNA MODIFICATION GTPASE GTPBP3"/>
    <property type="match status" value="1"/>
</dbReference>
<keyword evidence="4 6" id="KW-0630">Potassium</keyword>
<dbReference type="HAMAP" id="MF_00379">
    <property type="entry name" value="GTPase_MnmE"/>
    <property type="match status" value="1"/>
</dbReference>
<dbReference type="NCBIfam" id="TIGR00231">
    <property type="entry name" value="small_GTP"/>
    <property type="match status" value="1"/>
</dbReference>
<dbReference type="CDD" id="cd14858">
    <property type="entry name" value="TrmE_N"/>
    <property type="match status" value="1"/>
</dbReference>
<evidence type="ECO:0000256" key="3">
    <source>
        <dbReference type="ARBA" id="ARBA00022741"/>
    </source>
</evidence>
<dbReference type="Gene3D" id="3.30.1360.120">
    <property type="entry name" value="Probable tRNA modification gtpase trme, domain 1"/>
    <property type="match status" value="1"/>
</dbReference>
<evidence type="ECO:0000313" key="9">
    <source>
        <dbReference type="EMBL" id="QCD46632.1"/>
    </source>
</evidence>
<evidence type="ECO:0000256" key="4">
    <source>
        <dbReference type="ARBA" id="ARBA00022958"/>
    </source>
</evidence>
<dbReference type="Gene3D" id="1.20.120.430">
    <property type="entry name" value="tRNA modification GTPase MnmE domain 2"/>
    <property type="match status" value="1"/>
</dbReference>
<evidence type="ECO:0000256" key="6">
    <source>
        <dbReference type="HAMAP-Rule" id="MF_00379"/>
    </source>
</evidence>
<dbReference type="GO" id="GO:0030488">
    <property type="term" value="P:tRNA methylation"/>
    <property type="evidence" value="ECO:0007669"/>
    <property type="project" value="TreeGrafter"/>
</dbReference>
<comment type="subcellular location">
    <subcellularLocation>
        <location evidence="6">Cytoplasm</location>
    </subcellularLocation>
</comment>
<keyword evidence="3 6" id="KW-0547">Nucleotide-binding</keyword>
<dbReference type="InterPro" id="IPR031168">
    <property type="entry name" value="G_TrmE"/>
</dbReference>
<keyword evidence="6" id="KW-0378">Hydrolase</keyword>
<feature type="binding site" evidence="6">
    <location>
        <begin position="267"/>
        <end position="270"/>
    </location>
    <ligand>
        <name>GTP</name>
        <dbReference type="ChEBI" id="CHEBI:37565"/>
    </ligand>
</feature>
<gene>
    <name evidence="6 9" type="primary">mnmE</name>
    <name evidence="6" type="synonym">trmE</name>
    <name evidence="9" type="ORF">CRECT_0962</name>
</gene>
<comment type="similarity">
    <text evidence="1 6 7">Belongs to the TRAFAC class TrmE-Era-EngA-EngB-Septin-like GTPase superfamily. TrmE GTPase family.</text>
</comment>
<comment type="cofactor">
    <cofactor evidence="6">
        <name>K(+)</name>
        <dbReference type="ChEBI" id="CHEBI:29103"/>
    </cofactor>
    <text evidence="6">Binds 1 potassium ion per subunit.</text>
</comment>
<dbReference type="Pfam" id="PF12631">
    <property type="entry name" value="MnmE_helical"/>
    <property type="match status" value="1"/>
</dbReference>
<dbReference type="GO" id="GO:0002098">
    <property type="term" value="P:tRNA wobble uridine modification"/>
    <property type="evidence" value="ECO:0007669"/>
    <property type="project" value="TreeGrafter"/>
</dbReference>
<comment type="caution">
    <text evidence="6">Lacks conserved residue(s) required for the propagation of feature annotation.</text>
</comment>
<dbReference type="InterPro" id="IPR027417">
    <property type="entry name" value="P-loop_NTPase"/>
</dbReference>
<sequence length="439" mass="47749">MNDTIAAVATAHGVGSISIIRLSGADALSLALKLTKITSLVPRYATLTKIYAEGELIDEALLIYFKAPHSFTGEDVVEFQLHGGLVVANLILGELIKNGARLARAGEFSKRALINGKMDFSKIEAINSLINAKSEDSVKIIARTMRGDLAKFANEIRSELVKTLAFVETSIDYADDDLPADLLESISQMLKQNSVKLDKIVAISQSRKGLLEGFKIAIVGKPNVGKSSILNSLLSFDRAIISDEAGTTRDSIEEALKIGTHLVRIIDTAGIRKNAGKIEQIGISYSLRAIEEADVILAVFDASQEADEQDSEILELLKNSQKKIFYVLNKCDLGVKFASPGNPIKICAKQGTGEVINSLKTYLDAQETSEILLNSTRQISSCEAASEAIKRALNLLAESELELFAYELNTAIEQISSITKPFERSEILDEMFSNFCLGK</sequence>
<evidence type="ECO:0000259" key="8">
    <source>
        <dbReference type="PROSITE" id="PS51709"/>
    </source>
</evidence>
<dbReference type="RefSeq" id="WP_004320260.1">
    <property type="nucleotide sequence ID" value="NZ_CP012543.1"/>
</dbReference>
<dbReference type="Proteomes" id="UP000502377">
    <property type="component" value="Chromosome"/>
</dbReference>
<dbReference type="InterPro" id="IPR027368">
    <property type="entry name" value="MnmE_dom2"/>
</dbReference>
<proteinExistence type="inferred from homology"/>
<feature type="binding site" evidence="6">
    <location>
        <position position="227"/>
    </location>
    <ligand>
        <name>Mg(2+)</name>
        <dbReference type="ChEBI" id="CHEBI:18420"/>
    </ligand>
</feature>
<evidence type="ECO:0000256" key="2">
    <source>
        <dbReference type="ARBA" id="ARBA00022694"/>
    </source>
</evidence>
<protein>
    <recommendedName>
        <fullName evidence="6">tRNA modification GTPase MnmE</fullName>
        <ecNumber evidence="6">3.6.-.-</ecNumber>
    </recommendedName>
</protein>
<dbReference type="InterPro" id="IPR025867">
    <property type="entry name" value="MnmE_helical"/>
</dbReference>
<feature type="binding site" evidence="6">
    <location>
        <begin position="223"/>
        <end position="228"/>
    </location>
    <ligand>
        <name>GTP</name>
        <dbReference type="ChEBI" id="CHEBI:37565"/>
    </ligand>
</feature>
<keyword evidence="5 6" id="KW-0342">GTP-binding</keyword>
<name>A0A6G5QM23_CAMRE</name>
<dbReference type="InterPro" id="IPR027266">
    <property type="entry name" value="TrmE/GcvT-like"/>
</dbReference>
<dbReference type="InterPro" id="IPR018948">
    <property type="entry name" value="GTP-bd_TrmE_N"/>
</dbReference>
<dbReference type="KEGG" id="crx:CRECT_0962"/>
<dbReference type="PANTHER" id="PTHR42714:SF2">
    <property type="entry name" value="TRNA MODIFICATION GTPASE GTPBP3, MITOCHONDRIAL"/>
    <property type="match status" value="1"/>
</dbReference>
<dbReference type="GO" id="GO:0005829">
    <property type="term" value="C:cytosol"/>
    <property type="evidence" value="ECO:0007669"/>
    <property type="project" value="TreeGrafter"/>
</dbReference>
<keyword evidence="6" id="KW-0460">Magnesium</keyword>
<feature type="binding site" evidence="6">
    <location>
        <position position="117"/>
    </location>
    <ligand>
        <name>(6S)-5-formyl-5,6,7,8-tetrahydrofolate</name>
        <dbReference type="ChEBI" id="CHEBI:57457"/>
    </ligand>
</feature>
<dbReference type="Pfam" id="PF01926">
    <property type="entry name" value="MMR_HSR1"/>
    <property type="match status" value="1"/>
</dbReference>
<organism evidence="9 10">
    <name type="scientific">Campylobacter rectus</name>
    <name type="common">Wolinella recta</name>
    <dbReference type="NCBI Taxonomy" id="203"/>
    <lineage>
        <taxon>Bacteria</taxon>
        <taxon>Pseudomonadati</taxon>
        <taxon>Campylobacterota</taxon>
        <taxon>Epsilonproteobacteria</taxon>
        <taxon>Campylobacterales</taxon>
        <taxon>Campylobacteraceae</taxon>
        <taxon>Campylobacter</taxon>
    </lineage>
</organism>
<dbReference type="InterPro" id="IPR005225">
    <property type="entry name" value="Small_GTP-bd"/>
</dbReference>
<feature type="binding site" evidence="6">
    <location>
        <begin position="242"/>
        <end position="248"/>
    </location>
    <ligand>
        <name>GTP</name>
        <dbReference type="ChEBI" id="CHEBI:37565"/>
    </ligand>
</feature>
<keyword evidence="6" id="KW-0963">Cytoplasm</keyword>